<keyword evidence="1" id="KW-0472">Membrane</keyword>
<evidence type="ECO:0000313" key="3">
    <source>
        <dbReference type="EMBL" id="GGG70333.1"/>
    </source>
</evidence>
<evidence type="ECO:0000313" key="4">
    <source>
        <dbReference type="Proteomes" id="UP000600247"/>
    </source>
</evidence>
<evidence type="ECO:0000256" key="1">
    <source>
        <dbReference type="SAM" id="Phobius"/>
    </source>
</evidence>
<keyword evidence="1" id="KW-0812">Transmembrane</keyword>
<feature type="transmembrane region" description="Helical" evidence="1">
    <location>
        <begin position="49"/>
        <end position="67"/>
    </location>
</feature>
<gene>
    <name evidence="3" type="ORF">GCM10010918_27080</name>
</gene>
<feature type="transmembrane region" description="Helical" evidence="1">
    <location>
        <begin position="20"/>
        <end position="37"/>
    </location>
</feature>
<keyword evidence="4" id="KW-1185">Reference proteome</keyword>
<dbReference type="Pfam" id="PF09335">
    <property type="entry name" value="VTT_dom"/>
    <property type="match status" value="1"/>
</dbReference>
<proteinExistence type="predicted"/>
<name>A0A917H7T3_9BACL</name>
<keyword evidence="1" id="KW-1133">Transmembrane helix</keyword>
<evidence type="ECO:0000259" key="2">
    <source>
        <dbReference type="Pfam" id="PF09335"/>
    </source>
</evidence>
<sequence>MPAFLINCYAGTFKLAFKPFLTATVLGKIPAMLVFAYVGDNAITGAKQWLLVLSIYGLFVLIIFSIYKKYIKKIA</sequence>
<organism evidence="3 4">
    <name type="scientific">Paenibacillus radicis</name>
    <name type="common">ex Gao et al. 2016</name>
    <dbReference type="NCBI Taxonomy" id="1737354"/>
    <lineage>
        <taxon>Bacteria</taxon>
        <taxon>Bacillati</taxon>
        <taxon>Bacillota</taxon>
        <taxon>Bacilli</taxon>
        <taxon>Bacillales</taxon>
        <taxon>Paenibacillaceae</taxon>
        <taxon>Paenibacillus</taxon>
    </lineage>
</organism>
<comment type="caution">
    <text evidence="3">The sequence shown here is derived from an EMBL/GenBank/DDBJ whole genome shotgun (WGS) entry which is preliminary data.</text>
</comment>
<feature type="domain" description="VTT" evidence="2">
    <location>
        <begin position="2"/>
        <end position="40"/>
    </location>
</feature>
<dbReference type="Proteomes" id="UP000600247">
    <property type="component" value="Unassembled WGS sequence"/>
</dbReference>
<dbReference type="AlphaFoldDB" id="A0A917H7T3"/>
<accession>A0A917H7T3</accession>
<reference evidence="3 4" key="1">
    <citation type="journal article" date="2014" name="Int. J. Syst. Evol. Microbiol.">
        <title>Complete genome sequence of Corynebacterium casei LMG S-19264T (=DSM 44701T), isolated from a smear-ripened cheese.</title>
        <authorList>
            <consortium name="US DOE Joint Genome Institute (JGI-PGF)"/>
            <person name="Walter F."/>
            <person name="Albersmeier A."/>
            <person name="Kalinowski J."/>
            <person name="Ruckert C."/>
        </authorList>
    </citation>
    <scope>NUCLEOTIDE SEQUENCE [LARGE SCALE GENOMIC DNA]</scope>
    <source>
        <strain evidence="3 4">CGMCC 1.15286</strain>
    </source>
</reference>
<dbReference type="EMBL" id="BMHY01000004">
    <property type="protein sequence ID" value="GGG70333.1"/>
    <property type="molecule type" value="Genomic_DNA"/>
</dbReference>
<dbReference type="InterPro" id="IPR032816">
    <property type="entry name" value="VTT_dom"/>
</dbReference>
<protein>
    <recommendedName>
        <fullName evidence="2">VTT domain-containing protein</fullName>
    </recommendedName>
</protein>